<comment type="caution">
    <text evidence="2">The sequence shown here is derived from an EMBL/GenBank/DDBJ whole genome shotgun (WGS) entry which is preliminary data.</text>
</comment>
<evidence type="ECO:0000313" key="3">
    <source>
        <dbReference type="Proteomes" id="UP001590950"/>
    </source>
</evidence>
<gene>
    <name evidence="2" type="ORF">N7G274_009551</name>
</gene>
<dbReference type="Proteomes" id="UP001590950">
    <property type="component" value="Unassembled WGS sequence"/>
</dbReference>
<organism evidence="2 3">
    <name type="scientific">Stereocaulon virgatum</name>
    <dbReference type="NCBI Taxonomy" id="373712"/>
    <lineage>
        <taxon>Eukaryota</taxon>
        <taxon>Fungi</taxon>
        <taxon>Dikarya</taxon>
        <taxon>Ascomycota</taxon>
        <taxon>Pezizomycotina</taxon>
        <taxon>Lecanoromycetes</taxon>
        <taxon>OSLEUM clade</taxon>
        <taxon>Lecanoromycetidae</taxon>
        <taxon>Lecanorales</taxon>
        <taxon>Lecanorineae</taxon>
        <taxon>Stereocaulaceae</taxon>
        <taxon>Stereocaulon</taxon>
    </lineage>
</organism>
<sequence length="65" mass="7029">MSANSKNSPAYPQGKLLTALRHTLMTVDNDTVDNDPVVELLLASDFASSIFLSIFFALGDNAQIE</sequence>
<evidence type="ECO:0000313" key="2">
    <source>
        <dbReference type="EMBL" id="KAL2037826.1"/>
    </source>
</evidence>
<name>A0ABR3ZXX6_9LECA</name>
<reference evidence="2 3" key="1">
    <citation type="submission" date="2024-09" db="EMBL/GenBank/DDBJ databases">
        <title>Rethinking Asexuality: The Enigmatic Case of Functional Sexual Genes in Lepraria (Stereocaulaceae).</title>
        <authorList>
            <person name="Doellman M."/>
            <person name="Sun Y."/>
            <person name="Barcenas-Pena A."/>
            <person name="Lumbsch H.T."/>
            <person name="Grewe F."/>
        </authorList>
    </citation>
    <scope>NUCLEOTIDE SEQUENCE [LARGE SCALE GENOMIC DNA]</scope>
    <source>
        <strain evidence="2 3">Mercado 3170</strain>
    </source>
</reference>
<keyword evidence="1" id="KW-0812">Transmembrane</keyword>
<accession>A0ABR3ZXX6</accession>
<evidence type="ECO:0000256" key="1">
    <source>
        <dbReference type="SAM" id="Phobius"/>
    </source>
</evidence>
<proteinExistence type="predicted"/>
<keyword evidence="1" id="KW-0472">Membrane</keyword>
<keyword evidence="3" id="KW-1185">Reference proteome</keyword>
<feature type="transmembrane region" description="Helical" evidence="1">
    <location>
        <begin position="40"/>
        <end position="59"/>
    </location>
</feature>
<keyword evidence="1" id="KW-1133">Transmembrane helix</keyword>
<dbReference type="EMBL" id="JBEFKJ010000037">
    <property type="protein sequence ID" value="KAL2037826.1"/>
    <property type="molecule type" value="Genomic_DNA"/>
</dbReference>
<protein>
    <submittedName>
        <fullName evidence="2">Uncharacterized protein</fullName>
    </submittedName>
</protein>